<sequence length="145" mass="16444">SPNTGDPAVDEFMRRHHDPKRKPLPLLKSPGLPTLRPMKVSEQDAAEKAWNRECNEARDRVIAEGKTSDTEATLRGLIAIHRNPWRLEATERPDSRTETRVFTSPRHPGVAIHEIRERGYFGSGKPSSTTWRVVADGELSEKVHY</sequence>
<gene>
    <name evidence="2" type="ORF">WB403_48920</name>
</gene>
<proteinExistence type="predicted"/>
<protein>
    <submittedName>
        <fullName evidence="2">Uncharacterized protein</fullName>
    </submittedName>
</protein>
<evidence type="ECO:0000256" key="1">
    <source>
        <dbReference type="SAM" id="MobiDB-lite"/>
    </source>
</evidence>
<evidence type="ECO:0000313" key="2">
    <source>
        <dbReference type="EMBL" id="MEI5617032.1"/>
    </source>
</evidence>
<comment type="caution">
    <text evidence="2">The sequence shown here is derived from an EMBL/GenBank/DDBJ whole genome shotgun (WGS) entry which is preliminary data.</text>
</comment>
<accession>A0ABU8GV17</accession>
<evidence type="ECO:0000313" key="3">
    <source>
        <dbReference type="Proteomes" id="UP001365781"/>
    </source>
</evidence>
<dbReference type="Proteomes" id="UP001365781">
    <property type="component" value="Unassembled WGS sequence"/>
</dbReference>
<feature type="non-terminal residue" evidence="2">
    <location>
        <position position="1"/>
    </location>
</feature>
<feature type="region of interest" description="Disordered" evidence="1">
    <location>
        <begin position="1"/>
        <end position="47"/>
    </location>
</feature>
<dbReference type="RefSeq" id="WP_336558955.1">
    <property type="nucleotide sequence ID" value="NZ_JBBAYM010000120.1"/>
</dbReference>
<dbReference type="EMBL" id="JBBAYM010000120">
    <property type="protein sequence ID" value="MEI5617032.1"/>
    <property type="molecule type" value="Genomic_DNA"/>
</dbReference>
<keyword evidence="3" id="KW-1185">Reference proteome</keyword>
<reference evidence="2 3" key="1">
    <citation type="submission" date="2024-03" db="EMBL/GenBank/DDBJ databases">
        <title>First Report of Pectobacterium brasiliscabiei causing potato scab in china.</title>
        <authorList>
            <person name="Handique U."/>
        </authorList>
    </citation>
    <scope>NUCLEOTIDE SEQUENCE [LARGE SCALE GENOMIC DNA]</scope>
    <source>
        <strain evidence="2 3">ZRIMU1503</strain>
    </source>
</reference>
<feature type="compositionally biased region" description="Basic residues" evidence="1">
    <location>
        <begin position="14"/>
        <end position="23"/>
    </location>
</feature>
<name>A0ABU8GV17_9ACTN</name>
<feature type="non-terminal residue" evidence="2">
    <location>
        <position position="145"/>
    </location>
</feature>
<feature type="compositionally biased region" description="Low complexity" evidence="1">
    <location>
        <begin position="24"/>
        <end position="35"/>
    </location>
</feature>
<organism evidence="2 3">
    <name type="scientific">Streptomyces brasiliscabiei</name>
    <dbReference type="NCBI Taxonomy" id="2736302"/>
    <lineage>
        <taxon>Bacteria</taxon>
        <taxon>Bacillati</taxon>
        <taxon>Actinomycetota</taxon>
        <taxon>Actinomycetes</taxon>
        <taxon>Kitasatosporales</taxon>
        <taxon>Streptomycetaceae</taxon>
        <taxon>Streptomyces</taxon>
    </lineage>
</organism>